<comment type="caution">
    <text evidence="6">The sequence shown here is derived from an EMBL/GenBank/DDBJ whole genome shotgun (WGS) entry which is preliminary data.</text>
</comment>
<dbReference type="InterPro" id="IPR036271">
    <property type="entry name" value="Tet_transcr_reg_TetR-rel_C_sf"/>
</dbReference>
<evidence type="ECO:0000256" key="4">
    <source>
        <dbReference type="PROSITE-ProRule" id="PRU00335"/>
    </source>
</evidence>
<gene>
    <name evidence="6" type="ORF">ABZ071_14835</name>
</gene>
<dbReference type="PANTHER" id="PTHR47506:SF1">
    <property type="entry name" value="HTH-TYPE TRANSCRIPTIONAL REGULATOR YJDC"/>
    <property type="match status" value="1"/>
</dbReference>
<name>A0ABV2VK36_9ACTN</name>
<proteinExistence type="predicted"/>
<dbReference type="PANTHER" id="PTHR47506">
    <property type="entry name" value="TRANSCRIPTIONAL REGULATORY PROTEIN"/>
    <property type="match status" value="1"/>
</dbReference>
<dbReference type="Pfam" id="PF00440">
    <property type="entry name" value="TetR_N"/>
    <property type="match status" value="1"/>
</dbReference>
<dbReference type="PRINTS" id="PR00455">
    <property type="entry name" value="HTHTETR"/>
</dbReference>
<dbReference type="InterPro" id="IPR001647">
    <property type="entry name" value="HTH_TetR"/>
</dbReference>
<keyword evidence="1" id="KW-0805">Transcription regulation</keyword>
<evidence type="ECO:0000256" key="3">
    <source>
        <dbReference type="ARBA" id="ARBA00023163"/>
    </source>
</evidence>
<dbReference type="Gene3D" id="1.10.357.10">
    <property type="entry name" value="Tetracycline Repressor, domain 2"/>
    <property type="match status" value="1"/>
</dbReference>
<feature type="DNA-binding region" description="H-T-H motif" evidence="4">
    <location>
        <begin position="35"/>
        <end position="54"/>
    </location>
</feature>
<organism evidence="6 7">
    <name type="scientific">Micromonospora fulviviridis</name>
    <dbReference type="NCBI Taxonomy" id="47860"/>
    <lineage>
        <taxon>Bacteria</taxon>
        <taxon>Bacillati</taxon>
        <taxon>Actinomycetota</taxon>
        <taxon>Actinomycetes</taxon>
        <taxon>Micromonosporales</taxon>
        <taxon>Micromonosporaceae</taxon>
        <taxon>Micromonospora</taxon>
    </lineage>
</organism>
<sequence>MPVAKGTPLDPGRTREAILSSATDLLYRRGLDGVGVSELCAAVGASKETLYRHFGSKDGLVDAVLAARSDRVVRWLTEAAQAAGPEPAAQLAAIFDALATWYAEPEFRGCAIVNAATQRHGAPARPAAARHLGRYLTLLTDIATRAGSDQPQRLARQLLMLIEGATVLADHHDTDGRTAAYAKQAALDLLAAPSGRGGDPA</sequence>
<evidence type="ECO:0000259" key="5">
    <source>
        <dbReference type="PROSITE" id="PS50977"/>
    </source>
</evidence>
<dbReference type="EMBL" id="JBEXRX010000035">
    <property type="protein sequence ID" value="MEU0153171.1"/>
    <property type="molecule type" value="Genomic_DNA"/>
</dbReference>
<keyword evidence="2 4" id="KW-0238">DNA-binding</keyword>
<keyword evidence="7" id="KW-1185">Reference proteome</keyword>
<evidence type="ECO:0000256" key="1">
    <source>
        <dbReference type="ARBA" id="ARBA00023015"/>
    </source>
</evidence>
<dbReference type="PROSITE" id="PS50977">
    <property type="entry name" value="HTH_TETR_2"/>
    <property type="match status" value="1"/>
</dbReference>
<evidence type="ECO:0000313" key="6">
    <source>
        <dbReference type="EMBL" id="MEU0153171.1"/>
    </source>
</evidence>
<protein>
    <submittedName>
        <fullName evidence="6">TetR/AcrR family transcriptional regulator</fullName>
    </submittedName>
</protein>
<dbReference type="InterPro" id="IPR009057">
    <property type="entry name" value="Homeodomain-like_sf"/>
</dbReference>
<feature type="domain" description="HTH tetR-type" evidence="5">
    <location>
        <begin position="12"/>
        <end position="72"/>
    </location>
</feature>
<evidence type="ECO:0000313" key="7">
    <source>
        <dbReference type="Proteomes" id="UP001550348"/>
    </source>
</evidence>
<dbReference type="SUPFAM" id="SSF46689">
    <property type="entry name" value="Homeodomain-like"/>
    <property type="match status" value="1"/>
</dbReference>
<evidence type="ECO:0000256" key="2">
    <source>
        <dbReference type="ARBA" id="ARBA00023125"/>
    </source>
</evidence>
<dbReference type="SUPFAM" id="SSF48498">
    <property type="entry name" value="Tetracyclin repressor-like, C-terminal domain"/>
    <property type="match status" value="1"/>
</dbReference>
<dbReference type="Proteomes" id="UP001550348">
    <property type="component" value="Unassembled WGS sequence"/>
</dbReference>
<dbReference type="RefSeq" id="WP_355665019.1">
    <property type="nucleotide sequence ID" value="NZ_JBEXRX010000035.1"/>
</dbReference>
<accession>A0ABV2VK36</accession>
<reference evidence="6 7" key="1">
    <citation type="submission" date="2024-06" db="EMBL/GenBank/DDBJ databases">
        <title>The Natural Products Discovery Center: Release of the First 8490 Sequenced Strains for Exploring Actinobacteria Biosynthetic Diversity.</title>
        <authorList>
            <person name="Kalkreuter E."/>
            <person name="Kautsar S.A."/>
            <person name="Yang D."/>
            <person name="Bader C.D."/>
            <person name="Teijaro C.N."/>
            <person name="Fluegel L."/>
            <person name="Davis C.M."/>
            <person name="Simpson J.R."/>
            <person name="Lauterbach L."/>
            <person name="Steele A.D."/>
            <person name="Gui C."/>
            <person name="Meng S."/>
            <person name="Li G."/>
            <person name="Viehrig K."/>
            <person name="Ye F."/>
            <person name="Su P."/>
            <person name="Kiefer A.F."/>
            <person name="Nichols A."/>
            <person name="Cepeda A.J."/>
            <person name="Yan W."/>
            <person name="Fan B."/>
            <person name="Jiang Y."/>
            <person name="Adhikari A."/>
            <person name="Zheng C.-J."/>
            <person name="Schuster L."/>
            <person name="Cowan T.M."/>
            <person name="Smanski M.J."/>
            <person name="Chevrette M.G."/>
            <person name="De Carvalho L.P.S."/>
            <person name="Shen B."/>
        </authorList>
    </citation>
    <scope>NUCLEOTIDE SEQUENCE [LARGE SCALE GENOMIC DNA]</scope>
    <source>
        <strain evidence="6 7">NPDC006286</strain>
    </source>
</reference>
<keyword evidence="3" id="KW-0804">Transcription</keyword>